<feature type="compositionally biased region" description="Polar residues" evidence="1">
    <location>
        <begin position="76"/>
        <end position="92"/>
    </location>
</feature>
<evidence type="ECO:0000313" key="2">
    <source>
        <dbReference type="EMBL" id="MPC21143.1"/>
    </source>
</evidence>
<dbReference type="EMBL" id="VSRR010000946">
    <property type="protein sequence ID" value="MPC21143.1"/>
    <property type="molecule type" value="Genomic_DNA"/>
</dbReference>
<organism evidence="2 3">
    <name type="scientific">Portunus trituberculatus</name>
    <name type="common">Swimming crab</name>
    <name type="synonym">Neptunus trituberculatus</name>
    <dbReference type="NCBI Taxonomy" id="210409"/>
    <lineage>
        <taxon>Eukaryota</taxon>
        <taxon>Metazoa</taxon>
        <taxon>Ecdysozoa</taxon>
        <taxon>Arthropoda</taxon>
        <taxon>Crustacea</taxon>
        <taxon>Multicrustacea</taxon>
        <taxon>Malacostraca</taxon>
        <taxon>Eumalacostraca</taxon>
        <taxon>Eucarida</taxon>
        <taxon>Decapoda</taxon>
        <taxon>Pleocyemata</taxon>
        <taxon>Brachyura</taxon>
        <taxon>Eubrachyura</taxon>
        <taxon>Portunoidea</taxon>
        <taxon>Portunidae</taxon>
        <taxon>Portuninae</taxon>
        <taxon>Portunus</taxon>
    </lineage>
</organism>
<evidence type="ECO:0000313" key="3">
    <source>
        <dbReference type="Proteomes" id="UP000324222"/>
    </source>
</evidence>
<gene>
    <name evidence="2" type="ORF">E2C01_014119</name>
</gene>
<reference evidence="2 3" key="1">
    <citation type="submission" date="2019-05" db="EMBL/GenBank/DDBJ databases">
        <title>Another draft genome of Portunus trituberculatus and its Hox gene families provides insights of decapod evolution.</title>
        <authorList>
            <person name="Jeong J.-H."/>
            <person name="Song I."/>
            <person name="Kim S."/>
            <person name="Choi T."/>
            <person name="Kim D."/>
            <person name="Ryu S."/>
            <person name="Kim W."/>
        </authorList>
    </citation>
    <scope>NUCLEOTIDE SEQUENCE [LARGE SCALE GENOMIC DNA]</scope>
    <source>
        <tissue evidence="2">Muscle</tissue>
    </source>
</reference>
<keyword evidence="3" id="KW-1185">Reference proteome</keyword>
<protein>
    <submittedName>
        <fullName evidence="2">Uncharacterized protein</fullName>
    </submittedName>
</protein>
<comment type="caution">
    <text evidence="2">The sequence shown here is derived from an EMBL/GenBank/DDBJ whole genome shotgun (WGS) entry which is preliminary data.</text>
</comment>
<feature type="compositionally biased region" description="Basic and acidic residues" evidence="1">
    <location>
        <begin position="63"/>
        <end position="75"/>
    </location>
</feature>
<dbReference type="Proteomes" id="UP000324222">
    <property type="component" value="Unassembled WGS sequence"/>
</dbReference>
<accession>A0A5B7DJ55</accession>
<proteinExistence type="predicted"/>
<evidence type="ECO:0000256" key="1">
    <source>
        <dbReference type="SAM" id="MobiDB-lite"/>
    </source>
</evidence>
<dbReference type="AlphaFoldDB" id="A0A5B7DJ55"/>
<feature type="region of interest" description="Disordered" evidence="1">
    <location>
        <begin position="52"/>
        <end position="108"/>
    </location>
</feature>
<name>A0A5B7DJ55_PORTR</name>
<sequence length="108" mass="12092">MRVQLTEPPLWLRKMIIVTREGLARRQLALPRRGYRPCTVMSTCHRWPEECGQRGKTMWGGARGKELAGRPREGSEGSTQSQTALSGTSHSYQPAPPPPLLAFTRHLA</sequence>